<dbReference type="GO" id="GO:0005886">
    <property type="term" value="C:plasma membrane"/>
    <property type="evidence" value="ECO:0007669"/>
    <property type="project" value="UniProtKB-SubCell"/>
</dbReference>
<dbReference type="RefSeq" id="WP_066212772.1">
    <property type="nucleotide sequence ID" value="NZ_FNSN01000003.1"/>
</dbReference>
<dbReference type="Proteomes" id="UP000182652">
    <property type="component" value="Unassembled WGS sequence"/>
</dbReference>
<keyword evidence="4 5" id="KW-0472">Membrane</keyword>
<evidence type="ECO:0000256" key="3">
    <source>
        <dbReference type="ARBA" id="ARBA00022989"/>
    </source>
</evidence>
<feature type="transmembrane region" description="Helical" evidence="5">
    <location>
        <begin position="26"/>
        <end position="47"/>
    </location>
</feature>
<keyword evidence="8" id="KW-1185">Reference proteome</keyword>
<proteinExistence type="predicted"/>
<feature type="transmembrane region" description="Helical" evidence="5">
    <location>
        <begin position="59"/>
        <end position="79"/>
    </location>
</feature>
<dbReference type="PANTHER" id="PTHR42718:SF39">
    <property type="entry name" value="ACTINORHODIN TRANSPORTER-RELATED"/>
    <property type="match status" value="1"/>
</dbReference>
<accession>A0A1H4QEX8</accession>
<comment type="subcellular location">
    <subcellularLocation>
        <location evidence="1">Cell membrane</location>
        <topology evidence="1">Multi-pass membrane protein</topology>
    </subcellularLocation>
</comment>
<dbReference type="Gene3D" id="1.20.1720.10">
    <property type="entry name" value="Multidrug resistance protein D"/>
    <property type="match status" value="1"/>
</dbReference>
<evidence type="ECO:0000256" key="5">
    <source>
        <dbReference type="SAM" id="Phobius"/>
    </source>
</evidence>
<feature type="transmembrane region" description="Helical" evidence="5">
    <location>
        <begin position="184"/>
        <end position="204"/>
    </location>
</feature>
<evidence type="ECO:0000256" key="1">
    <source>
        <dbReference type="ARBA" id="ARBA00004651"/>
    </source>
</evidence>
<feature type="transmembrane region" description="Helical" evidence="5">
    <location>
        <begin position="385"/>
        <end position="404"/>
    </location>
</feature>
<name>A0A1H4QEX8_9MICC</name>
<evidence type="ECO:0000259" key="6">
    <source>
        <dbReference type="PROSITE" id="PS50850"/>
    </source>
</evidence>
<dbReference type="GO" id="GO:0022857">
    <property type="term" value="F:transmembrane transporter activity"/>
    <property type="evidence" value="ECO:0007669"/>
    <property type="project" value="InterPro"/>
</dbReference>
<dbReference type="STRING" id="156980.SAMN04489745_2268"/>
<sequence>MTTAPTASATTTLHPVPPASVPIWRYLGLVLAPGVGSYAFNAVTVSLSQLHTEFSASDAGLELVVAGYGIPFATLLILGGRLGDRFGRHRMFTLGMVVFLVAALACSFPPNLGVLIAARIAQGLGAALCTPQVLATIQATSVGAARVRAISAFGASGGIGAALGQVAGGALASVTFGPLSGWRAVYWLAAAIAAAAVVLGRFAPRSTAHEAVDIDVAGTLQLGGGVLLLAAGLTFGPSLGWPWPVPVALVVGAVLLLALWRHQNRIERSGRVPLLPPSILRLPALQTGLLAAGLFFAGYGAILYVIPRALEHGLGLTPLDAGLLLLPFALVFTAVSLSLSRIQRWLGDRTLFWGVTLQGAALVLIAATVLLAWTPALPLLLQPSLVLLGAGQAMIFSPLTQAVVREIPVEAAGLSGGLFGTVQQLALSLGVILIGGICTAAGLTGQAEFAAGTFLDLGIALIVVLLALRLNRRRTAHE</sequence>
<dbReference type="SUPFAM" id="SSF103473">
    <property type="entry name" value="MFS general substrate transporter"/>
    <property type="match status" value="1"/>
</dbReference>
<feature type="transmembrane region" description="Helical" evidence="5">
    <location>
        <begin position="149"/>
        <end position="172"/>
    </location>
</feature>
<dbReference type="CDD" id="cd17321">
    <property type="entry name" value="MFS_MMR_MDR_like"/>
    <property type="match status" value="1"/>
</dbReference>
<dbReference type="InterPro" id="IPR020846">
    <property type="entry name" value="MFS_dom"/>
</dbReference>
<feature type="transmembrane region" description="Helical" evidence="5">
    <location>
        <begin position="91"/>
        <end position="110"/>
    </location>
</feature>
<dbReference type="EMBL" id="FNSN01000003">
    <property type="protein sequence ID" value="SEC18153.1"/>
    <property type="molecule type" value="Genomic_DNA"/>
</dbReference>
<protein>
    <submittedName>
        <fullName evidence="7">Predicted arabinose efflux permease, MFS family</fullName>
    </submittedName>
</protein>
<evidence type="ECO:0000313" key="7">
    <source>
        <dbReference type="EMBL" id="SEC18153.1"/>
    </source>
</evidence>
<evidence type="ECO:0000256" key="4">
    <source>
        <dbReference type="ARBA" id="ARBA00023136"/>
    </source>
</evidence>
<evidence type="ECO:0000313" key="8">
    <source>
        <dbReference type="Proteomes" id="UP000182652"/>
    </source>
</evidence>
<dbReference type="AlphaFoldDB" id="A0A1H4QEX8"/>
<keyword evidence="2 5" id="KW-0812">Transmembrane</keyword>
<dbReference type="Pfam" id="PF07690">
    <property type="entry name" value="MFS_1"/>
    <property type="match status" value="2"/>
</dbReference>
<evidence type="ECO:0000256" key="2">
    <source>
        <dbReference type="ARBA" id="ARBA00022692"/>
    </source>
</evidence>
<dbReference type="Gene3D" id="1.20.1250.20">
    <property type="entry name" value="MFS general substrate transporter like domains"/>
    <property type="match status" value="1"/>
</dbReference>
<dbReference type="InterPro" id="IPR036259">
    <property type="entry name" value="MFS_trans_sf"/>
</dbReference>
<feature type="transmembrane region" description="Helical" evidence="5">
    <location>
        <begin position="116"/>
        <end position="137"/>
    </location>
</feature>
<dbReference type="InterPro" id="IPR011701">
    <property type="entry name" value="MFS"/>
</dbReference>
<feature type="transmembrane region" description="Helical" evidence="5">
    <location>
        <begin position="449"/>
        <end position="468"/>
    </location>
</feature>
<organism evidence="7 8">
    <name type="scientific">Arthrobacter woluwensis</name>
    <dbReference type="NCBI Taxonomy" id="156980"/>
    <lineage>
        <taxon>Bacteria</taxon>
        <taxon>Bacillati</taxon>
        <taxon>Actinomycetota</taxon>
        <taxon>Actinomycetes</taxon>
        <taxon>Micrococcales</taxon>
        <taxon>Micrococcaceae</taxon>
        <taxon>Arthrobacter</taxon>
    </lineage>
</organism>
<dbReference type="PROSITE" id="PS50850">
    <property type="entry name" value="MFS"/>
    <property type="match status" value="1"/>
</dbReference>
<feature type="transmembrane region" description="Helical" evidence="5">
    <location>
        <begin position="351"/>
        <end position="373"/>
    </location>
</feature>
<feature type="domain" description="Major facilitator superfamily (MFS) profile" evidence="6">
    <location>
        <begin position="25"/>
        <end position="476"/>
    </location>
</feature>
<feature type="transmembrane region" description="Helical" evidence="5">
    <location>
        <begin position="216"/>
        <end position="235"/>
    </location>
</feature>
<feature type="transmembrane region" description="Helical" evidence="5">
    <location>
        <begin position="241"/>
        <end position="261"/>
    </location>
</feature>
<dbReference type="PANTHER" id="PTHR42718">
    <property type="entry name" value="MAJOR FACILITATOR SUPERFAMILY MULTIDRUG TRANSPORTER MFSC"/>
    <property type="match status" value="1"/>
</dbReference>
<feature type="transmembrane region" description="Helical" evidence="5">
    <location>
        <begin position="321"/>
        <end position="339"/>
    </location>
</feature>
<feature type="transmembrane region" description="Helical" evidence="5">
    <location>
        <begin position="282"/>
        <end position="306"/>
    </location>
</feature>
<gene>
    <name evidence="7" type="ORF">SAMN04489745_2268</name>
</gene>
<keyword evidence="3 5" id="KW-1133">Transmembrane helix</keyword>
<reference evidence="7 8" key="1">
    <citation type="submission" date="2016-10" db="EMBL/GenBank/DDBJ databases">
        <authorList>
            <person name="de Groot N.N."/>
        </authorList>
    </citation>
    <scope>NUCLEOTIDE SEQUENCE [LARGE SCALE GENOMIC DNA]</scope>
    <source>
        <strain evidence="7 8">DSM 10495</strain>
    </source>
</reference>